<keyword evidence="2" id="KW-1185">Reference proteome</keyword>
<dbReference type="Proteomes" id="UP000676967">
    <property type="component" value="Chromosome"/>
</dbReference>
<accession>A0ABM7LK42</accession>
<reference evidence="1 2" key="1">
    <citation type="submission" date="2020-08" db="EMBL/GenBank/DDBJ databases">
        <title>Whole genome shotgun sequence of Actinoplanes ianthinogenes NBRC 13996.</title>
        <authorList>
            <person name="Komaki H."/>
            <person name="Tamura T."/>
        </authorList>
    </citation>
    <scope>NUCLEOTIDE SEQUENCE [LARGE SCALE GENOMIC DNA]</scope>
    <source>
        <strain evidence="1 2">NBRC 13996</strain>
    </source>
</reference>
<dbReference type="RefSeq" id="WP_212846905.1">
    <property type="nucleotide sequence ID" value="NZ_AP023356.1"/>
</dbReference>
<gene>
    <name evidence="1" type="ORF">Aiant_02830</name>
</gene>
<evidence type="ECO:0000313" key="2">
    <source>
        <dbReference type="Proteomes" id="UP000676967"/>
    </source>
</evidence>
<protein>
    <submittedName>
        <fullName evidence="1">Uncharacterized protein</fullName>
    </submittedName>
</protein>
<sequence>MPSVTQLHLDAGARRAVADSWRSSRPGGRYPHRDLALTPVPQIGEAWTELGDHVLAHRLTGIARAAEAMRTAAWAIVGPLLDELVAADTARGIGGER</sequence>
<name>A0ABM7LK42_9ACTN</name>
<proteinExistence type="predicted"/>
<dbReference type="EMBL" id="AP023356">
    <property type="protein sequence ID" value="BCJ39626.1"/>
    <property type="molecule type" value="Genomic_DNA"/>
</dbReference>
<evidence type="ECO:0000313" key="1">
    <source>
        <dbReference type="EMBL" id="BCJ39626.1"/>
    </source>
</evidence>
<organism evidence="1 2">
    <name type="scientific">Actinoplanes ianthinogenes</name>
    <dbReference type="NCBI Taxonomy" id="122358"/>
    <lineage>
        <taxon>Bacteria</taxon>
        <taxon>Bacillati</taxon>
        <taxon>Actinomycetota</taxon>
        <taxon>Actinomycetes</taxon>
        <taxon>Micromonosporales</taxon>
        <taxon>Micromonosporaceae</taxon>
        <taxon>Actinoplanes</taxon>
    </lineage>
</organism>